<dbReference type="PANTHER" id="PTHR19211">
    <property type="entry name" value="ATP-BINDING TRANSPORT PROTEIN-RELATED"/>
    <property type="match status" value="1"/>
</dbReference>
<dbReference type="InterPro" id="IPR027417">
    <property type="entry name" value="P-loop_NTPase"/>
</dbReference>
<dbReference type="Gene3D" id="3.40.50.300">
    <property type="entry name" value="P-loop containing nucleotide triphosphate hydrolases"/>
    <property type="match status" value="2"/>
</dbReference>
<feature type="domain" description="ABC transporter" evidence="4">
    <location>
        <begin position="322"/>
        <end position="542"/>
    </location>
</feature>
<dbReference type="Pfam" id="PF12848">
    <property type="entry name" value="ABC_tran_Xtn"/>
    <property type="match status" value="1"/>
</dbReference>
<dbReference type="SUPFAM" id="SSF52540">
    <property type="entry name" value="P-loop containing nucleoside triphosphate hydrolases"/>
    <property type="match status" value="2"/>
</dbReference>
<dbReference type="PANTHER" id="PTHR19211:SF14">
    <property type="entry name" value="ATP-BINDING CASSETTE SUB-FAMILY F MEMBER 1"/>
    <property type="match status" value="1"/>
</dbReference>
<organism evidence="5">
    <name type="scientific">Tetraselmis sp. GSL018</name>
    <dbReference type="NCBI Taxonomy" id="582737"/>
    <lineage>
        <taxon>Eukaryota</taxon>
        <taxon>Viridiplantae</taxon>
        <taxon>Chlorophyta</taxon>
        <taxon>core chlorophytes</taxon>
        <taxon>Chlorodendrophyceae</taxon>
        <taxon>Chlorodendrales</taxon>
        <taxon>Chlorodendraceae</taxon>
        <taxon>Tetraselmis</taxon>
    </lineage>
</organism>
<keyword evidence="3" id="KW-0067">ATP-binding</keyword>
<keyword evidence="1" id="KW-0677">Repeat</keyword>
<keyword evidence="2" id="KW-0547">Nucleotide-binding</keyword>
<evidence type="ECO:0000313" key="5">
    <source>
        <dbReference type="EMBL" id="JAC67047.1"/>
    </source>
</evidence>
<dbReference type="PROSITE" id="PS50893">
    <property type="entry name" value="ABC_TRANSPORTER_2"/>
    <property type="match status" value="2"/>
</dbReference>
<evidence type="ECO:0000259" key="4">
    <source>
        <dbReference type="PROSITE" id="PS50893"/>
    </source>
</evidence>
<accession>A0A061R2A5</accession>
<dbReference type="EMBL" id="GBEZ01019523">
    <property type="protein sequence ID" value="JAC67047.1"/>
    <property type="molecule type" value="Transcribed_RNA"/>
</dbReference>
<dbReference type="FunFam" id="3.40.50.300:FF:001092">
    <property type="entry name" value="ATP-binding cassette sub-family F member 2"/>
    <property type="match status" value="1"/>
</dbReference>
<feature type="domain" description="ABC transporter" evidence="4">
    <location>
        <begin position="2"/>
        <end position="227"/>
    </location>
</feature>
<dbReference type="FunFam" id="3.40.50.300:FF:001197">
    <property type="entry name" value="Putative ATP-binding cassette family ATPase"/>
    <property type="match status" value="1"/>
</dbReference>
<name>A0A061R2A5_9CHLO</name>
<gene>
    <name evidence="5" type="ORF">TSPGSL018_12146</name>
</gene>
<protein>
    <submittedName>
        <fullName evidence="5">Abc transporter family protein</fullName>
    </submittedName>
</protein>
<dbReference type="AlphaFoldDB" id="A0A061R2A5"/>
<dbReference type="InterPro" id="IPR003439">
    <property type="entry name" value="ABC_transporter-like_ATP-bd"/>
</dbReference>
<dbReference type="InterPro" id="IPR050611">
    <property type="entry name" value="ABCF"/>
</dbReference>
<dbReference type="InterPro" id="IPR003593">
    <property type="entry name" value="AAA+_ATPase"/>
</dbReference>
<dbReference type="CDD" id="cd03221">
    <property type="entry name" value="ABCF_EF-3"/>
    <property type="match status" value="2"/>
</dbReference>
<dbReference type="GO" id="GO:0005524">
    <property type="term" value="F:ATP binding"/>
    <property type="evidence" value="ECO:0007669"/>
    <property type="project" value="UniProtKB-KW"/>
</dbReference>
<dbReference type="InterPro" id="IPR017871">
    <property type="entry name" value="ABC_transporter-like_CS"/>
</dbReference>
<reference evidence="5" key="1">
    <citation type="submission" date="2014-05" db="EMBL/GenBank/DDBJ databases">
        <title>The transcriptome of the halophilic microalga Tetraselmis sp. GSL018 isolated from the Great Salt Lake, Utah.</title>
        <authorList>
            <person name="Jinkerson R.E."/>
            <person name="D'Adamo S."/>
            <person name="Posewitz M.C."/>
        </authorList>
    </citation>
    <scope>NUCLEOTIDE SEQUENCE</scope>
    <source>
        <strain evidence="5">GSL018</strain>
    </source>
</reference>
<dbReference type="InterPro" id="IPR032781">
    <property type="entry name" value="ABC_tran_Xtn"/>
</dbReference>
<evidence type="ECO:0000256" key="1">
    <source>
        <dbReference type="ARBA" id="ARBA00022737"/>
    </source>
</evidence>
<evidence type="ECO:0000256" key="3">
    <source>
        <dbReference type="ARBA" id="ARBA00022840"/>
    </source>
</evidence>
<dbReference type="SMART" id="SM00382">
    <property type="entry name" value="AAA"/>
    <property type="match status" value="2"/>
</dbReference>
<dbReference type="FunFam" id="3.40.50.300:FF:000011">
    <property type="entry name" value="Putative ABC transporter ATP-binding component"/>
    <property type="match status" value="1"/>
</dbReference>
<dbReference type="GO" id="GO:0016887">
    <property type="term" value="F:ATP hydrolysis activity"/>
    <property type="evidence" value="ECO:0007669"/>
    <property type="project" value="InterPro"/>
</dbReference>
<proteinExistence type="predicted"/>
<sequence length="543" mass="60368">MLRLMHGHRYGLVGRNGMGKSTLLATLAAGRVPGVPEKLSILHVAQDSADKIAAGSRVEGATALDAVIQSDTQRTELLRRAGELSSGEELDEVYEALEAIDADGAPGRAAAILRGLQFDEGMMAQPVASLSGGWRMRVSIAAALFLRPDVLLLDEPTNHLDLEAVLWLGQHLEGWDDRTLVVVSHDRAFLNQVCTDVIHLENRTLAYYPGTFYTFVAVRDERRERQRRQYEQQEAKRREMELYVQKHLHKGQSLVRDDAQVKQAKKVAKQIERLGTLGQDGKKYKLSYDGPQQAAELPEDEKGLSGFTFPVPERVHAGAAVIQVKEVTFCYPGASRPIFEGLNFNVGLTTRCALLGRNGSGKSTLLKLITGRLAPTEGEVLRSHHLRVATFTQHHMDQLDLTKSPLEHLLEHGRATEPALTPDEVRRRIGRFGMSGHWQTQPIRTLSGGQKSRVAFCKATWSVPHILLLDEPTNHLDMETIDSLIEAVKKFEGGILCVSHDERFLKSVTDEFWVVGEGATGLARLDGSFSDYKKAMLRSLRRK</sequence>
<dbReference type="Pfam" id="PF00005">
    <property type="entry name" value="ABC_tran"/>
    <property type="match status" value="2"/>
</dbReference>
<evidence type="ECO:0000256" key="2">
    <source>
        <dbReference type="ARBA" id="ARBA00022741"/>
    </source>
</evidence>
<dbReference type="PROSITE" id="PS00211">
    <property type="entry name" value="ABC_TRANSPORTER_1"/>
    <property type="match status" value="2"/>
</dbReference>